<feature type="transmembrane region" description="Helical" evidence="1">
    <location>
        <begin position="16"/>
        <end position="36"/>
    </location>
</feature>
<evidence type="ECO:0000313" key="3">
    <source>
        <dbReference type="Proteomes" id="UP000030647"/>
    </source>
</evidence>
<reference evidence="3" key="1">
    <citation type="journal article" date="2013" name="Genome Announc.">
        <title>Whole-Genome Sequencing of Lactobacillus shenzhenensis Strain LY-73T.</title>
        <authorList>
            <person name="Lin Z."/>
            <person name="Liu Z."/>
            <person name="Yang R."/>
            <person name="Zou Y."/>
            <person name="Wan D."/>
            <person name="Chen J."/>
            <person name="Guo M."/>
            <person name="Zhao J."/>
            <person name="Fang C."/>
            <person name="Yang R."/>
            <person name="Liu F."/>
        </authorList>
    </citation>
    <scope>NUCLEOTIDE SEQUENCE [LARGE SCALE GENOMIC DNA]</scope>
    <source>
        <strain evidence="3">LY-73</strain>
    </source>
</reference>
<dbReference type="GO" id="GO:0016020">
    <property type="term" value="C:membrane"/>
    <property type="evidence" value="ECO:0007669"/>
    <property type="project" value="InterPro"/>
</dbReference>
<dbReference type="GO" id="GO:0015031">
    <property type="term" value="P:protein transport"/>
    <property type="evidence" value="ECO:0007669"/>
    <property type="project" value="InterPro"/>
</dbReference>
<evidence type="ECO:0000256" key="1">
    <source>
        <dbReference type="SAM" id="Phobius"/>
    </source>
</evidence>
<dbReference type="STRING" id="1231336.L248_0818"/>
<feature type="transmembrane region" description="Helical" evidence="1">
    <location>
        <begin position="259"/>
        <end position="278"/>
    </location>
</feature>
<dbReference type="SUPFAM" id="SSF103491">
    <property type="entry name" value="Preprotein translocase SecY subunit"/>
    <property type="match status" value="1"/>
</dbReference>
<evidence type="ECO:0008006" key="4">
    <source>
        <dbReference type="Google" id="ProtNLM"/>
    </source>
</evidence>
<evidence type="ECO:0000313" key="2">
    <source>
        <dbReference type="EMBL" id="ERL64523.1"/>
    </source>
</evidence>
<dbReference type="Gene3D" id="1.10.3370.10">
    <property type="entry name" value="SecY subunit domain"/>
    <property type="match status" value="1"/>
</dbReference>
<gene>
    <name evidence="2" type="ORF">L248_0818</name>
</gene>
<keyword evidence="3" id="KW-1185">Reference proteome</keyword>
<accession>U4TRJ3</accession>
<feature type="transmembrane region" description="Helical" evidence="1">
    <location>
        <begin position="133"/>
        <end position="153"/>
    </location>
</feature>
<name>U4TRJ3_9LACO</name>
<sequence length="376" mass="41226">MVNITAAQRALSGVPFFRLIAMTTGGQMGVPMLLSLGMRPYMTAMILVQAVQTVAADSYGQLSFKQQGYIARGITLALAVVQVVEMLVVMRQAFIPIWLPGTRIDLAVPIAFVLLLAGGMFTTWLADENTQHGIGGTVVLILPSLIASMPLLLQNGLGVSFPLTLVHLWWTAGISAAFFLIMAYLNQAELRIPLQRTLTDITYAPSYMPIRLLPAGAMPFMFSAAFFAFPAFFTATTGARAGWQKVLVTWTSFNTWQGITTYAVIVIGLGYAFGMMNLQPVQEAKGMRKAGDYILNVHPGDETEAFLMHQFWVMSFYGNTVLLLIGVLPLVIGLWIPGAANFSQFLGMIYILISIVDMINQQAGALWNKDRYDLFA</sequence>
<dbReference type="InterPro" id="IPR002208">
    <property type="entry name" value="SecY/SEC61-alpha"/>
</dbReference>
<dbReference type="HOGENOM" id="CLU_030313_4_0_9"/>
<dbReference type="PIRSF" id="PIRSF004557">
    <property type="entry name" value="SecY"/>
    <property type="match status" value="1"/>
</dbReference>
<dbReference type="Proteomes" id="UP000030647">
    <property type="component" value="Unassembled WGS sequence"/>
</dbReference>
<dbReference type="PRINTS" id="PR00303">
    <property type="entry name" value="SECYTRNLCASE"/>
</dbReference>
<feature type="transmembrane region" description="Helical" evidence="1">
    <location>
        <begin position="217"/>
        <end position="239"/>
    </location>
</feature>
<dbReference type="AlphaFoldDB" id="U4TRJ3"/>
<dbReference type="eggNOG" id="COG0201">
    <property type="taxonomic scope" value="Bacteria"/>
</dbReference>
<keyword evidence="1" id="KW-0472">Membrane</keyword>
<keyword evidence="1" id="KW-1133">Transmembrane helix</keyword>
<keyword evidence="1" id="KW-0812">Transmembrane</keyword>
<feature type="transmembrane region" description="Helical" evidence="1">
    <location>
        <begin position="165"/>
        <end position="185"/>
    </location>
</feature>
<feature type="transmembrane region" description="Helical" evidence="1">
    <location>
        <begin position="106"/>
        <end position="126"/>
    </location>
</feature>
<feature type="transmembrane region" description="Helical" evidence="1">
    <location>
        <begin position="342"/>
        <end position="359"/>
    </location>
</feature>
<organism evidence="2 3">
    <name type="scientific">Schleiferilactobacillus shenzhenensis LY-73</name>
    <dbReference type="NCBI Taxonomy" id="1231336"/>
    <lineage>
        <taxon>Bacteria</taxon>
        <taxon>Bacillati</taxon>
        <taxon>Bacillota</taxon>
        <taxon>Bacilli</taxon>
        <taxon>Lactobacillales</taxon>
        <taxon>Lactobacillaceae</taxon>
        <taxon>Schleiferilactobacillus</taxon>
    </lineage>
</organism>
<protein>
    <recommendedName>
        <fullName evidence="4">Preprotein translocase subunit SecY</fullName>
    </recommendedName>
</protein>
<dbReference type="Pfam" id="PF00344">
    <property type="entry name" value="SecY"/>
    <property type="match status" value="1"/>
</dbReference>
<dbReference type="EMBL" id="KI271596">
    <property type="protein sequence ID" value="ERL64523.1"/>
    <property type="molecule type" value="Genomic_DNA"/>
</dbReference>
<dbReference type="InterPro" id="IPR023201">
    <property type="entry name" value="SecY_dom_sf"/>
</dbReference>
<feature type="transmembrane region" description="Helical" evidence="1">
    <location>
        <begin position="316"/>
        <end position="336"/>
    </location>
</feature>
<feature type="transmembrane region" description="Helical" evidence="1">
    <location>
        <begin position="69"/>
        <end position="94"/>
    </location>
</feature>
<proteinExistence type="predicted"/>